<reference evidence="2" key="1">
    <citation type="journal article" date="2024" name="Proc. Natl. Acad. Sci. U.S.A.">
        <title>Extraordinary preservation of gene collinearity over three hundred million years revealed in homosporous lycophytes.</title>
        <authorList>
            <person name="Li C."/>
            <person name="Wickell D."/>
            <person name="Kuo L.Y."/>
            <person name="Chen X."/>
            <person name="Nie B."/>
            <person name="Liao X."/>
            <person name="Peng D."/>
            <person name="Ji J."/>
            <person name="Jenkins J."/>
            <person name="Williams M."/>
            <person name="Shu S."/>
            <person name="Plott C."/>
            <person name="Barry K."/>
            <person name="Rajasekar S."/>
            <person name="Grimwood J."/>
            <person name="Han X."/>
            <person name="Sun S."/>
            <person name="Hou Z."/>
            <person name="He W."/>
            <person name="Dai G."/>
            <person name="Sun C."/>
            <person name="Schmutz J."/>
            <person name="Leebens-Mack J.H."/>
            <person name="Li F.W."/>
            <person name="Wang L."/>
        </authorList>
    </citation>
    <scope>NUCLEOTIDE SEQUENCE [LARGE SCALE GENOMIC DNA]</scope>
    <source>
        <strain evidence="2">cv. PW_Plant_1</strain>
    </source>
</reference>
<accession>A0ACC2ESH8</accession>
<dbReference type="EMBL" id="CM055092">
    <property type="protein sequence ID" value="KAJ7569315.1"/>
    <property type="molecule type" value="Genomic_DNA"/>
</dbReference>
<protein>
    <submittedName>
        <fullName evidence="1">Uncharacterized protein</fullName>
    </submittedName>
</protein>
<organism evidence="1 2">
    <name type="scientific">Diphasiastrum complanatum</name>
    <name type="common">Issler's clubmoss</name>
    <name type="synonym">Lycopodium complanatum</name>
    <dbReference type="NCBI Taxonomy" id="34168"/>
    <lineage>
        <taxon>Eukaryota</taxon>
        <taxon>Viridiplantae</taxon>
        <taxon>Streptophyta</taxon>
        <taxon>Embryophyta</taxon>
        <taxon>Tracheophyta</taxon>
        <taxon>Lycopodiopsida</taxon>
        <taxon>Lycopodiales</taxon>
        <taxon>Lycopodiaceae</taxon>
        <taxon>Lycopodioideae</taxon>
        <taxon>Diphasiastrum</taxon>
    </lineage>
</organism>
<evidence type="ECO:0000313" key="1">
    <source>
        <dbReference type="EMBL" id="KAJ7569315.1"/>
    </source>
</evidence>
<gene>
    <name evidence="1" type="ORF">O6H91_01G072400</name>
</gene>
<sequence length="210" mass="23206">MDYDFRKGTQLRPQSGYDLQRSMYVQRTDRQGGPNSPSFYPRVAQPVGPPMHRPPPPVPGPASGTGIKVAIKPEYQVAPPVQLSPLKGEVPRSLFQFDFDLERRIIAEAERERHGWTRGSFDNSRPSDGGDSSVTSGIVEDPVVHKYVSKGLNKEAVVMALATYGDVQNKVVEFCPAYNLLREMGFPSDAVAGALAMYDNDKERALAHFV</sequence>
<comment type="caution">
    <text evidence="1">The sequence shown here is derived from an EMBL/GenBank/DDBJ whole genome shotgun (WGS) entry which is preliminary data.</text>
</comment>
<keyword evidence="2" id="KW-1185">Reference proteome</keyword>
<proteinExistence type="predicted"/>
<name>A0ACC2ESH8_DIPCM</name>
<evidence type="ECO:0000313" key="2">
    <source>
        <dbReference type="Proteomes" id="UP001162992"/>
    </source>
</evidence>
<dbReference type="Proteomes" id="UP001162992">
    <property type="component" value="Chromosome 1"/>
</dbReference>